<reference evidence="1" key="1">
    <citation type="submission" date="2024-04" db="EMBL/GenBank/DDBJ databases">
        <title>Complete genome sequence of Sphingobacterium thalpophiium BAA-1094.</title>
        <authorList>
            <person name="Adaikpoh B.I."/>
        </authorList>
    </citation>
    <scope>NUCLEOTIDE SEQUENCE</scope>
    <source>
        <strain evidence="1">BAA-1094</strain>
    </source>
</reference>
<evidence type="ECO:0000313" key="2">
    <source>
        <dbReference type="Proteomes" id="UP001485301"/>
    </source>
</evidence>
<protein>
    <submittedName>
        <fullName evidence="1">Phosphatidylglycerol lysyltransferase domain-containing protein</fullName>
    </submittedName>
</protein>
<gene>
    <name evidence="1" type="ORF">AACH28_19125</name>
</gene>
<dbReference type="Proteomes" id="UP001485301">
    <property type="component" value="Chromosome"/>
</dbReference>
<name>A0ACD5C4Z0_9SPHI</name>
<keyword evidence="2" id="KW-1185">Reference proteome</keyword>
<sequence>MIIRFLAYCKEEGYSFFNRGLTPFSGFDKKKGLVERLISFLYENNPYFRQPKGLKEFKEKFDPCWVEKFVVYSHDLDLISVPLVIDKAMKSNVGK</sequence>
<organism evidence="1 2">
    <name type="scientific">Sphingobacterium thalpophilum</name>
    <dbReference type="NCBI Taxonomy" id="259"/>
    <lineage>
        <taxon>Bacteria</taxon>
        <taxon>Pseudomonadati</taxon>
        <taxon>Bacteroidota</taxon>
        <taxon>Sphingobacteriia</taxon>
        <taxon>Sphingobacteriales</taxon>
        <taxon>Sphingobacteriaceae</taxon>
        <taxon>Sphingobacterium</taxon>
    </lineage>
</organism>
<dbReference type="EMBL" id="CP151087">
    <property type="protein sequence ID" value="WZN54735.1"/>
    <property type="molecule type" value="Genomic_DNA"/>
</dbReference>
<proteinExistence type="predicted"/>
<evidence type="ECO:0000313" key="1">
    <source>
        <dbReference type="EMBL" id="WZN54735.1"/>
    </source>
</evidence>
<accession>A0ACD5C4Z0</accession>